<evidence type="ECO:0000313" key="2">
    <source>
        <dbReference type="Proteomes" id="UP000618319"/>
    </source>
</evidence>
<accession>A0ABR9T782</accession>
<evidence type="ECO:0000313" key="1">
    <source>
        <dbReference type="EMBL" id="MBE8721181.1"/>
    </source>
</evidence>
<protein>
    <submittedName>
        <fullName evidence="1">Uncharacterized protein</fullName>
    </submittedName>
</protein>
<reference evidence="1 2" key="1">
    <citation type="submission" date="2018-02" db="EMBL/GenBank/DDBJ databases">
        <title>Sphingobacterium KA21.</title>
        <authorList>
            <person name="Vasarhelyi B.M."/>
            <person name="Deshmukh S."/>
            <person name="Balint B."/>
            <person name="Kukolya J."/>
        </authorList>
    </citation>
    <scope>NUCLEOTIDE SEQUENCE [LARGE SCALE GENOMIC DNA]</scope>
    <source>
        <strain evidence="1 2">Ka21</strain>
    </source>
</reference>
<gene>
    <name evidence="1" type="ORF">C4F40_10640</name>
</gene>
<dbReference type="Proteomes" id="UP000618319">
    <property type="component" value="Unassembled WGS sequence"/>
</dbReference>
<name>A0ABR9T782_9SPHI</name>
<comment type="caution">
    <text evidence="1">The sequence shown here is derived from an EMBL/GenBank/DDBJ whole genome shotgun (WGS) entry which is preliminary data.</text>
</comment>
<proteinExistence type="predicted"/>
<dbReference type="EMBL" id="PSKQ01000019">
    <property type="protein sequence ID" value="MBE8721181.1"/>
    <property type="molecule type" value="Genomic_DNA"/>
</dbReference>
<organism evidence="1 2">
    <name type="scientific">Sphingobacterium pedocola</name>
    <dbReference type="NCBI Taxonomy" id="2082722"/>
    <lineage>
        <taxon>Bacteria</taxon>
        <taxon>Pseudomonadati</taxon>
        <taxon>Bacteroidota</taxon>
        <taxon>Sphingobacteriia</taxon>
        <taxon>Sphingobacteriales</taxon>
        <taxon>Sphingobacteriaceae</taxon>
        <taxon>Sphingobacterium</taxon>
    </lineage>
</organism>
<keyword evidence="2" id="KW-1185">Reference proteome</keyword>
<sequence>MRLTLKKNVPIMPVNKLQSLLLLEAKRIENSTNADHLTSVIQIIKTIDDQYQLNFGYESLDAIQKLAKYEYGWGYAFSLFYKKYVGELKSKNILKKNIIDWADSVVYLAGGIELCNQALNFEKAGLMSISLENDNSFRFAKLFENDHEKYELLSLQYNHYKKNIKFEGRLQLVEKETPKVRNELIKYVSMCKRNGIVYDLPTRLLDFYTESAFLLVNNTVTLDDFEEDDKFGDITYKDFIDFVYYVQKIGIIHRDCCVALIKHNRTIPMRKILTQILEQRDIIKQYCVETGLPIQKVKQIIDSFTLSEDNIDTHLGYPKPIPAPFIKIKGDKLIVSTYGCLKNPVYFLNRELKRRYPEDFFNAVNNREIRFRNQLYDIFKQDNFIKIYDNVVLKAPNGKILTDIDAIVYDKKSNSLGLFQLKWQDNFTTNIKERRSRISNLIAKSIEWIDKVDGWIKTESHNNLWECKTNCVNGSITTPRGGN</sequence>